<sequence length="466" mass="53229">MAPRAKASSSQAPRGPKRAKGKPDEPFDWREKVMADFRLYTRSSEKLAQNMQAEMMASCWPTAYRFQDVPVKKIVDAVRTFLRWRFSYLRSPYRQKMFENIMAAVPAEFASEAVWEPPPPPPPPKKSKTPFTPFSEPRTKPGEPPKSGEFFFDAFTLAVGFTPRETTQLKKRIIDFEVLVNTGQCAGGCEHDFPDTPACFVRDYIMGYIDSDLPVGTGNEATARRNEVKKAVFSDLTPAEIAQYSILLKKERNAEYREDSPTPPPYDEFAVLRDVDDTLDLAPRTEAIYRFKGPGYGQYFVHSVVHPPRHCSHGTLEFLPVENPERLITIPSEIHYDCDQIRAMIKIFFLERDEGEGGWTLESFCPVIASSRQDLEKFLKHRGPKHYVTSRAYKYAWEFFYRREMMGLPLRGAGPERDSELLQAWAAKQKTPGQPEQTQQTGGKRRSTDDTEDVGNGNKRRKVGDN</sequence>
<evidence type="ECO:0000256" key="1">
    <source>
        <dbReference type="SAM" id="MobiDB-lite"/>
    </source>
</evidence>
<accession>A0AAN6UZX5</accession>
<dbReference type="Proteomes" id="UP001302676">
    <property type="component" value="Unassembled WGS sequence"/>
</dbReference>
<comment type="caution">
    <text evidence="3">The sequence shown here is derived from an EMBL/GenBank/DDBJ whole genome shotgun (WGS) entry which is preliminary data.</text>
</comment>
<name>A0AAN6UZX5_9PEZI</name>
<gene>
    <name evidence="3" type="ORF">C8A04DRAFT_30117</name>
</gene>
<dbReference type="GeneID" id="87817872"/>
<evidence type="ECO:0000313" key="4">
    <source>
        <dbReference type="Proteomes" id="UP001302676"/>
    </source>
</evidence>
<dbReference type="RefSeq" id="XP_062635694.1">
    <property type="nucleotide sequence ID" value="XM_062781259.1"/>
</dbReference>
<reference evidence="3" key="2">
    <citation type="submission" date="2023-05" db="EMBL/GenBank/DDBJ databases">
        <authorList>
            <consortium name="Lawrence Berkeley National Laboratory"/>
            <person name="Steindorff A."/>
            <person name="Hensen N."/>
            <person name="Bonometti L."/>
            <person name="Westerberg I."/>
            <person name="Brannstrom I.O."/>
            <person name="Guillou S."/>
            <person name="Cros-Aarteil S."/>
            <person name="Calhoun S."/>
            <person name="Haridas S."/>
            <person name="Kuo A."/>
            <person name="Mondo S."/>
            <person name="Pangilinan J."/>
            <person name="Riley R."/>
            <person name="Labutti K."/>
            <person name="Andreopoulos B."/>
            <person name="Lipzen A."/>
            <person name="Chen C."/>
            <person name="Yanf M."/>
            <person name="Daum C."/>
            <person name="Ng V."/>
            <person name="Clum A."/>
            <person name="Ohm R."/>
            <person name="Martin F."/>
            <person name="Silar P."/>
            <person name="Natvig D."/>
            <person name="Lalanne C."/>
            <person name="Gautier V."/>
            <person name="Ament-Velasquez S.L."/>
            <person name="Kruys A."/>
            <person name="Hutchinson M.I."/>
            <person name="Powell A.J."/>
            <person name="Barry K."/>
            <person name="Miller A.N."/>
            <person name="Grigoriev I.V."/>
            <person name="Debuchy R."/>
            <person name="Gladieux P."/>
            <person name="Thoren M.H."/>
            <person name="Johannesson H."/>
        </authorList>
    </citation>
    <scope>NUCLEOTIDE SEQUENCE</scope>
    <source>
        <strain evidence="3">CBS 141.50</strain>
    </source>
</reference>
<organism evidence="3 4">
    <name type="scientific">Dichotomopilus funicola</name>
    <dbReference type="NCBI Taxonomy" id="1934379"/>
    <lineage>
        <taxon>Eukaryota</taxon>
        <taxon>Fungi</taxon>
        <taxon>Dikarya</taxon>
        <taxon>Ascomycota</taxon>
        <taxon>Pezizomycotina</taxon>
        <taxon>Sordariomycetes</taxon>
        <taxon>Sordariomycetidae</taxon>
        <taxon>Sordariales</taxon>
        <taxon>Chaetomiaceae</taxon>
        <taxon>Dichotomopilus</taxon>
    </lineage>
</organism>
<reference evidence="3" key="1">
    <citation type="journal article" date="2023" name="Mol. Phylogenet. Evol.">
        <title>Genome-scale phylogeny and comparative genomics of the fungal order Sordariales.</title>
        <authorList>
            <person name="Hensen N."/>
            <person name="Bonometti L."/>
            <person name="Westerberg I."/>
            <person name="Brannstrom I.O."/>
            <person name="Guillou S."/>
            <person name="Cros-Aarteil S."/>
            <person name="Calhoun S."/>
            <person name="Haridas S."/>
            <person name="Kuo A."/>
            <person name="Mondo S."/>
            <person name="Pangilinan J."/>
            <person name="Riley R."/>
            <person name="LaButti K."/>
            <person name="Andreopoulos B."/>
            <person name="Lipzen A."/>
            <person name="Chen C."/>
            <person name="Yan M."/>
            <person name="Daum C."/>
            <person name="Ng V."/>
            <person name="Clum A."/>
            <person name="Steindorff A."/>
            <person name="Ohm R.A."/>
            <person name="Martin F."/>
            <person name="Silar P."/>
            <person name="Natvig D.O."/>
            <person name="Lalanne C."/>
            <person name="Gautier V."/>
            <person name="Ament-Velasquez S.L."/>
            <person name="Kruys A."/>
            <person name="Hutchinson M.I."/>
            <person name="Powell A.J."/>
            <person name="Barry K."/>
            <person name="Miller A.N."/>
            <person name="Grigoriev I.V."/>
            <person name="Debuchy R."/>
            <person name="Gladieux P."/>
            <person name="Hiltunen Thoren M."/>
            <person name="Johannesson H."/>
        </authorList>
    </citation>
    <scope>NUCLEOTIDE SEQUENCE</scope>
    <source>
        <strain evidence="3">CBS 141.50</strain>
    </source>
</reference>
<dbReference type="AlphaFoldDB" id="A0AAN6UZX5"/>
<dbReference type="EMBL" id="MU853599">
    <property type="protein sequence ID" value="KAK4142323.1"/>
    <property type="molecule type" value="Genomic_DNA"/>
</dbReference>
<evidence type="ECO:0000259" key="2">
    <source>
        <dbReference type="Pfam" id="PF24852"/>
    </source>
</evidence>
<feature type="compositionally biased region" description="Low complexity" evidence="1">
    <location>
        <begin position="428"/>
        <end position="442"/>
    </location>
</feature>
<feature type="region of interest" description="Disordered" evidence="1">
    <location>
        <begin position="425"/>
        <end position="466"/>
    </location>
</feature>
<evidence type="ECO:0000313" key="3">
    <source>
        <dbReference type="EMBL" id="KAK4142323.1"/>
    </source>
</evidence>
<proteinExistence type="predicted"/>
<dbReference type="Pfam" id="PF24852">
    <property type="entry name" value="DUF7726"/>
    <property type="match status" value="1"/>
</dbReference>
<feature type="region of interest" description="Disordered" evidence="1">
    <location>
        <begin position="113"/>
        <end position="146"/>
    </location>
</feature>
<keyword evidence="4" id="KW-1185">Reference proteome</keyword>
<protein>
    <recommendedName>
        <fullName evidence="2">DUF7726 domain-containing protein</fullName>
    </recommendedName>
</protein>
<dbReference type="InterPro" id="IPR056143">
    <property type="entry name" value="DUF7726"/>
</dbReference>
<feature type="region of interest" description="Disordered" evidence="1">
    <location>
        <begin position="1"/>
        <end position="27"/>
    </location>
</feature>
<feature type="domain" description="DUF7726" evidence="2">
    <location>
        <begin position="334"/>
        <end position="408"/>
    </location>
</feature>